<feature type="transmembrane region" description="Helical" evidence="1">
    <location>
        <begin position="74"/>
        <end position="97"/>
    </location>
</feature>
<evidence type="ECO:0000259" key="4">
    <source>
        <dbReference type="PROSITE" id="PS50887"/>
    </source>
</evidence>
<organism evidence="6 7">
    <name type="scientific">Priestia flexa</name>
    <dbReference type="NCBI Taxonomy" id="86664"/>
    <lineage>
        <taxon>Bacteria</taxon>
        <taxon>Bacillati</taxon>
        <taxon>Bacillota</taxon>
        <taxon>Bacilli</taxon>
        <taxon>Bacillales</taxon>
        <taxon>Bacillaceae</taxon>
        <taxon>Priestia</taxon>
    </lineage>
</organism>
<dbReference type="PROSITE" id="PS50112">
    <property type="entry name" value="PAS"/>
    <property type="match status" value="1"/>
</dbReference>
<dbReference type="InterPro" id="IPR001633">
    <property type="entry name" value="EAL_dom"/>
</dbReference>
<dbReference type="InterPro" id="IPR043128">
    <property type="entry name" value="Rev_trsase/Diguanyl_cyclase"/>
</dbReference>
<dbReference type="PANTHER" id="PTHR44757:SF2">
    <property type="entry name" value="BIOFILM ARCHITECTURE MAINTENANCE PROTEIN MBAA"/>
    <property type="match status" value="1"/>
</dbReference>
<proteinExistence type="predicted"/>
<dbReference type="PANTHER" id="PTHR44757">
    <property type="entry name" value="DIGUANYLATE CYCLASE DGCP"/>
    <property type="match status" value="1"/>
</dbReference>
<dbReference type="EMBL" id="JAEMWV010000004">
    <property type="protein sequence ID" value="MBN8251850.1"/>
    <property type="molecule type" value="Genomic_DNA"/>
</dbReference>
<dbReference type="InterPro" id="IPR000160">
    <property type="entry name" value="GGDEF_dom"/>
</dbReference>
<dbReference type="InterPro" id="IPR035919">
    <property type="entry name" value="EAL_sf"/>
</dbReference>
<dbReference type="Gene3D" id="3.20.20.450">
    <property type="entry name" value="EAL domain"/>
    <property type="match status" value="1"/>
</dbReference>
<keyword evidence="1" id="KW-1133">Transmembrane helix</keyword>
<dbReference type="SUPFAM" id="SSF141868">
    <property type="entry name" value="EAL domain-like"/>
    <property type="match status" value="1"/>
</dbReference>
<dbReference type="NCBIfam" id="TIGR00254">
    <property type="entry name" value="GGDEF"/>
    <property type="match status" value="1"/>
</dbReference>
<dbReference type="RefSeq" id="WP_206782544.1">
    <property type="nucleotide sequence ID" value="NZ_JAEMWV010000004.1"/>
</dbReference>
<evidence type="ECO:0000313" key="6">
    <source>
        <dbReference type="EMBL" id="MBN8251850.1"/>
    </source>
</evidence>
<evidence type="ECO:0000259" key="5">
    <source>
        <dbReference type="PROSITE" id="PS50924"/>
    </source>
</evidence>
<keyword evidence="1" id="KW-0812">Transmembrane</keyword>
<dbReference type="AlphaFoldDB" id="A0A8I1MET0"/>
<gene>
    <name evidence="6" type="ORF">JF537_09680</name>
</gene>
<evidence type="ECO:0000259" key="3">
    <source>
        <dbReference type="PROSITE" id="PS50883"/>
    </source>
</evidence>
<accession>A0A8I1MET0</accession>
<dbReference type="CDD" id="cd00130">
    <property type="entry name" value="PAS"/>
    <property type="match status" value="1"/>
</dbReference>
<dbReference type="InterPro" id="IPR052155">
    <property type="entry name" value="Biofilm_reg_signaling"/>
</dbReference>
<evidence type="ECO:0000259" key="2">
    <source>
        <dbReference type="PROSITE" id="PS50112"/>
    </source>
</evidence>
<dbReference type="PROSITE" id="PS50887">
    <property type="entry name" value="GGDEF"/>
    <property type="match status" value="1"/>
</dbReference>
<dbReference type="CDD" id="cd01949">
    <property type="entry name" value="GGDEF"/>
    <property type="match status" value="1"/>
</dbReference>
<protein>
    <submittedName>
        <fullName evidence="6">EAL domain-containing protein</fullName>
    </submittedName>
</protein>
<dbReference type="PROSITE" id="PS50883">
    <property type="entry name" value="EAL"/>
    <property type="match status" value="1"/>
</dbReference>
<evidence type="ECO:0000313" key="7">
    <source>
        <dbReference type="Proteomes" id="UP000664578"/>
    </source>
</evidence>
<dbReference type="Pfam" id="PF13426">
    <property type="entry name" value="PAS_9"/>
    <property type="match status" value="1"/>
</dbReference>
<dbReference type="PROSITE" id="PS50924">
    <property type="entry name" value="MHYT"/>
    <property type="match status" value="1"/>
</dbReference>
<dbReference type="SMART" id="SM00091">
    <property type="entry name" value="PAS"/>
    <property type="match status" value="1"/>
</dbReference>
<sequence length="808" mass="90379">MDIVSNTYSLPLVILSVVIAIIDSFAALNIGARIYKAKGMSKWLWLTAGGVAMGGGIWSMHFIAMLAFHLSIPVSYKLSIVVLSILPAVIASGLALYMVGQKTVSTRQVIIGGAVVAAGISAMHYIGMEAMDMAAEIIYDPWLWGLSVIIAFIASVVAIRLLCYARINEGNPNFWWQKGLSALVMGAAISGMHYTGMASATFTHTHAHNMISTSLNHVILAYSIGISTLLILGIILISTLIDRKFESQTIQSERKFRSVIESAMDAIILSDSNGSIISWNKGAEHMFGYKESEALGQNLSFIIPSRFQQAHSDGMKRYLKTKLPHVIGKTVELVGVKKRDIEFPIELSLASWEEDEQTYFSSIIRDITERKQAADKINEMVYLDPLTGLPNRHLLNDRLTHAIDQAVINKYIIGVMFIDLDRFKYVNDTLGHAVGDELLIHAASRMNKLLEKIDTLSRQGGDEFIIILPNTTSDSIAKLAKQLLEAFSESFIVNEHEIFITPSIGISCYPSDGRNIESLIKNADTAMYRAKEQGKNNFQFYTPDMNEIVSTKMKLEIGMRKALERKEFVLHYQPQVDISTGNTIGVEALVRWQHLEWGHISPGEFIPIAEETGLIIPIGKWVLEEACRQNKKWQEEYNIPLRVSVNISSRQFQQTNLVQMVKQTLEDSGLAPEYLELELTESIIQDSKHAIKTMHELKSMGIHLSIDDFGTGYSSLSYLKLFPIDTLKIDQSFTKNIFENSKDAALVETIINMANNMDLKVIAEGVETEEQLSFLRQKHCDEAQGYFFSRPITPAELSEQLHERLTVS</sequence>
<dbReference type="Gene3D" id="3.30.450.20">
    <property type="entry name" value="PAS domain"/>
    <property type="match status" value="1"/>
</dbReference>
<dbReference type="FunFam" id="3.20.20.450:FF:000001">
    <property type="entry name" value="Cyclic di-GMP phosphodiesterase yahA"/>
    <property type="match status" value="1"/>
</dbReference>
<dbReference type="FunFam" id="3.30.70.270:FF:000001">
    <property type="entry name" value="Diguanylate cyclase domain protein"/>
    <property type="match status" value="1"/>
</dbReference>
<feature type="transmembrane region" description="Helical" evidence="1">
    <location>
        <begin position="43"/>
        <end position="68"/>
    </location>
</feature>
<dbReference type="SUPFAM" id="SSF55073">
    <property type="entry name" value="Nucleotide cyclase"/>
    <property type="match status" value="1"/>
</dbReference>
<feature type="domain" description="MHYT" evidence="5">
    <location>
        <begin position="8"/>
        <end position="203"/>
    </location>
</feature>
<dbReference type="GO" id="GO:0016020">
    <property type="term" value="C:membrane"/>
    <property type="evidence" value="ECO:0007669"/>
    <property type="project" value="UniProtKB-UniRule"/>
</dbReference>
<dbReference type="Pfam" id="PF03707">
    <property type="entry name" value="MHYT"/>
    <property type="match status" value="2"/>
</dbReference>
<comment type="caution">
    <text evidence="6">The sequence shown here is derived from an EMBL/GenBank/DDBJ whole genome shotgun (WGS) entry which is preliminary data.</text>
</comment>
<feature type="transmembrane region" description="Helical" evidence="1">
    <location>
        <begin position="109"/>
        <end position="127"/>
    </location>
</feature>
<dbReference type="InterPro" id="IPR005330">
    <property type="entry name" value="MHYT_dom"/>
</dbReference>
<feature type="domain" description="GGDEF" evidence="4">
    <location>
        <begin position="411"/>
        <end position="543"/>
    </location>
</feature>
<dbReference type="SUPFAM" id="SSF55785">
    <property type="entry name" value="PYP-like sensor domain (PAS domain)"/>
    <property type="match status" value="1"/>
</dbReference>
<dbReference type="SMART" id="SM00052">
    <property type="entry name" value="EAL"/>
    <property type="match status" value="1"/>
</dbReference>
<dbReference type="Gene3D" id="3.30.70.270">
    <property type="match status" value="1"/>
</dbReference>
<feature type="transmembrane region" description="Helical" evidence="1">
    <location>
        <begin position="219"/>
        <end position="241"/>
    </location>
</feature>
<dbReference type="InterPro" id="IPR035965">
    <property type="entry name" value="PAS-like_dom_sf"/>
</dbReference>
<dbReference type="Pfam" id="PF00563">
    <property type="entry name" value="EAL"/>
    <property type="match status" value="1"/>
</dbReference>
<reference evidence="6" key="1">
    <citation type="submission" date="2020-12" db="EMBL/GenBank/DDBJ databases">
        <title>PHA producing bacteria isolated from mangrove.</title>
        <authorList>
            <person name="Zheng W."/>
            <person name="Yu S."/>
            <person name="Huang Y."/>
        </authorList>
    </citation>
    <scope>NUCLEOTIDE SEQUENCE</scope>
    <source>
        <strain evidence="6">GN22-4</strain>
    </source>
</reference>
<feature type="domain" description="EAL" evidence="3">
    <location>
        <begin position="552"/>
        <end position="805"/>
    </location>
</feature>
<feature type="transmembrane region" description="Helical" evidence="1">
    <location>
        <begin position="12"/>
        <end position="31"/>
    </location>
</feature>
<dbReference type="InterPro" id="IPR029787">
    <property type="entry name" value="Nucleotide_cyclase"/>
</dbReference>
<feature type="transmembrane region" description="Helical" evidence="1">
    <location>
        <begin position="142"/>
        <end position="163"/>
    </location>
</feature>
<dbReference type="CDD" id="cd01948">
    <property type="entry name" value="EAL"/>
    <property type="match status" value="1"/>
</dbReference>
<dbReference type="Pfam" id="PF00990">
    <property type="entry name" value="GGDEF"/>
    <property type="match status" value="1"/>
</dbReference>
<name>A0A8I1MET0_9BACI</name>
<evidence type="ECO:0000256" key="1">
    <source>
        <dbReference type="PROSITE-ProRule" id="PRU00244"/>
    </source>
</evidence>
<keyword evidence="1" id="KW-0472">Membrane</keyword>
<feature type="domain" description="PAS" evidence="2">
    <location>
        <begin position="252"/>
        <end position="322"/>
    </location>
</feature>
<dbReference type="SMART" id="SM00267">
    <property type="entry name" value="GGDEF"/>
    <property type="match status" value="1"/>
</dbReference>
<dbReference type="Proteomes" id="UP000664578">
    <property type="component" value="Unassembled WGS sequence"/>
</dbReference>
<dbReference type="InterPro" id="IPR000014">
    <property type="entry name" value="PAS"/>
</dbReference>
<dbReference type="NCBIfam" id="TIGR00229">
    <property type="entry name" value="sensory_box"/>
    <property type="match status" value="1"/>
</dbReference>